<dbReference type="AlphaFoldDB" id="A0A6T8DIH2"/>
<name>A0A6T8DIH2_9EUKA</name>
<proteinExistence type="predicted"/>
<feature type="compositionally biased region" description="Low complexity" evidence="1">
    <location>
        <begin position="106"/>
        <end position="118"/>
    </location>
</feature>
<evidence type="ECO:0000313" key="2">
    <source>
        <dbReference type="EMBL" id="CAE2284019.1"/>
    </source>
</evidence>
<feature type="compositionally biased region" description="Polar residues" evidence="1">
    <location>
        <begin position="1"/>
        <end position="11"/>
    </location>
</feature>
<evidence type="ECO:0000313" key="3">
    <source>
        <dbReference type="EMBL" id="CAE2284038.1"/>
    </source>
</evidence>
<evidence type="ECO:0000256" key="1">
    <source>
        <dbReference type="SAM" id="MobiDB-lite"/>
    </source>
</evidence>
<feature type="compositionally biased region" description="Basic residues" evidence="1">
    <location>
        <begin position="83"/>
        <end position="92"/>
    </location>
</feature>
<sequence>MQISVPSSSPKLQPFGPSPESPVSPRLQWLERHHWSHASDLRKLMQASDSDSESDSRERKRQKKSDTTSEGKRRKHTSEYKEKRRRKEKKRHKEPEHTKPQSTQGPSPKSIIPLLSLSVKTPSPSSPHGPLVPTWGDGERLKPGLNLSPRKRLSPVGPSATVPNGPAMPPIFHLDAGYGRV</sequence>
<feature type="region of interest" description="Disordered" evidence="1">
    <location>
        <begin position="40"/>
        <end position="171"/>
    </location>
</feature>
<reference evidence="2" key="1">
    <citation type="submission" date="2021-01" db="EMBL/GenBank/DDBJ databases">
        <authorList>
            <person name="Corre E."/>
            <person name="Pelletier E."/>
            <person name="Niang G."/>
            <person name="Scheremetjew M."/>
            <person name="Finn R."/>
            <person name="Kale V."/>
            <person name="Holt S."/>
            <person name="Cochrane G."/>
            <person name="Meng A."/>
            <person name="Brown T."/>
            <person name="Cohen L."/>
        </authorList>
    </citation>
    <scope>NUCLEOTIDE SEQUENCE</scope>
    <source>
        <strain evidence="2">UIO037</strain>
    </source>
</reference>
<feature type="region of interest" description="Disordered" evidence="1">
    <location>
        <begin position="1"/>
        <end position="26"/>
    </location>
</feature>
<dbReference type="EMBL" id="HBKO01040204">
    <property type="protein sequence ID" value="CAE2284038.1"/>
    <property type="molecule type" value="Transcribed_RNA"/>
</dbReference>
<dbReference type="EMBL" id="HBKO01040203">
    <property type="protein sequence ID" value="CAE2284019.1"/>
    <property type="molecule type" value="Transcribed_RNA"/>
</dbReference>
<protein>
    <submittedName>
        <fullName evidence="2">Uncharacterized protein</fullName>
    </submittedName>
</protein>
<feature type="compositionally biased region" description="Basic and acidic residues" evidence="1">
    <location>
        <begin position="54"/>
        <end position="82"/>
    </location>
</feature>
<accession>A0A6T8DIH2</accession>
<organism evidence="2">
    <name type="scientific">Prymnesium polylepis</name>
    <dbReference type="NCBI Taxonomy" id="72548"/>
    <lineage>
        <taxon>Eukaryota</taxon>
        <taxon>Haptista</taxon>
        <taxon>Haptophyta</taxon>
        <taxon>Prymnesiophyceae</taxon>
        <taxon>Prymnesiales</taxon>
        <taxon>Prymnesiaceae</taxon>
        <taxon>Prymnesium</taxon>
    </lineage>
</organism>
<gene>
    <name evidence="2" type="ORF">CPOL0286_LOCUS18449</name>
    <name evidence="3" type="ORF">CPOL0286_LOCUS18450</name>
</gene>